<dbReference type="RefSeq" id="WP_136461241.1">
    <property type="nucleotide sequence ID" value="NZ_SRKY01000001.1"/>
</dbReference>
<evidence type="ECO:0008006" key="3">
    <source>
        <dbReference type="Google" id="ProtNLM"/>
    </source>
</evidence>
<reference evidence="1 2" key="1">
    <citation type="submission" date="2019-04" db="EMBL/GenBank/DDBJ databases">
        <title>Shimia ponticola sp. nov., isolated from seawater.</title>
        <authorList>
            <person name="Kim Y.-O."/>
            <person name="Yoon J.-H."/>
        </authorList>
    </citation>
    <scope>NUCLEOTIDE SEQUENCE [LARGE SCALE GENOMIC DNA]</scope>
    <source>
        <strain evidence="1 2">MYP11</strain>
    </source>
</reference>
<dbReference type="EMBL" id="SRKY01000001">
    <property type="protein sequence ID" value="THH38348.1"/>
    <property type="molecule type" value="Genomic_DNA"/>
</dbReference>
<evidence type="ECO:0000313" key="2">
    <source>
        <dbReference type="Proteomes" id="UP000306602"/>
    </source>
</evidence>
<accession>A0A4S4NJC6</accession>
<keyword evidence="2" id="KW-1185">Reference proteome</keyword>
<name>A0A4S4NJC6_9RHOB</name>
<dbReference type="OrthoDB" id="7877306at2"/>
<evidence type="ECO:0000313" key="1">
    <source>
        <dbReference type="EMBL" id="THH38348.1"/>
    </source>
</evidence>
<comment type="caution">
    <text evidence="1">The sequence shown here is derived from an EMBL/GenBank/DDBJ whole genome shotgun (WGS) entry which is preliminary data.</text>
</comment>
<protein>
    <recommendedName>
        <fullName evidence="3">STAS domain-containing protein</fullName>
    </recommendedName>
</protein>
<gene>
    <name evidence="1" type="ORF">E4Z66_01900</name>
</gene>
<dbReference type="AlphaFoldDB" id="A0A4S4NJC6"/>
<organism evidence="1 2">
    <name type="scientific">Aliishimia ponticola</name>
    <dbReference type="NCBI Taxonomy" id="2499833"/>
    <lineage>
        <taxon>Bacteria</taxon>
        <taxon>Pseudomonadati</taxon>
        <taxon>Pseudomonadota</taxon>
        <taxon>Alphaproteobacteria</taxon>
        <taxon>Rhodobacterales</taxon>
        <taxon>Paracoccaceae</taxon>
        <taxon>Aliishimia</taxon>
    </lineage>
</organism>
<proteinExistence type="predicted"/>
<sequence>MPIGYRILPERELVFVKYWGMTDISESFACFSEFCADPLALTARTHLVDLTEITAYHLNRATATAMRDAKFDSDIQLGMPLRVYLAKTEPSRRLLTMMAELGIVGNPENMRIAQTESDALATAGLNSLTFDDLNQLIPCGPARRAAHDSLLRQSEPGKN</sequence>
<dbReference type="Proteomes" id="UP000306602">
    <property type="component" value="Unassembled WGS sequence"/>
</dbReference>